<dbReference type="AlphaFoldDB" id="A0AA47M0E0"/>
<sequence>MDDLLKRLPSEEDAVTMRSGSLPEDLKSKNLHELDLDRDKLPLDRALGLQWCIETDTFKFKLKVKEKPPTKRGMLSIISSVYDPLGFLAPLVLPAKLLLQELCRTKCDWDDPIPPAFQQKWKKWLTDLEKVAYFKIHRCVKPEGFGRTVSAQLHHFAEASENGYEVKRNLTVNAILVDTNATSQLMTHFSDWQRLKVAVAWLIKLKGTLLKLSKKRKELKRANTSATGAARLDVQKEMQAFSTSLGNQKVTLEDLLEAETSGKPQVPRSSSILKLDPVLGGGLLRVGGRLNKAAIPEDIQHPLILSKDQHISDLILRHVHLQLGHGGRSHVLSATRRKYWVTSGPTAVRKIISRCLICKLHGGKTGEQKMADLPEERVVSDLPPFTNVGVDYFGPVDVKRGCSIIKRYGVVFTCMTSRAVHLEVAYSLDTDSCINALRRFICRRGQVSHLRSDNGTNFVGAERELREALASLNHDRIERALSKKGIKWSFNPPAGSHHGGAWERMIRMIRKILCSVLRQQTLDDEGFHTVLCEAEAMLNDRPTQGCQRTPTTLRR</sequence>
<dbReference type="PROSITE" id="PS50994">
    <property type="entry name" value="INTEGRASE"/>
    <property type="match status" value="1"/>
</dbReference>
<dbReference type="GO" id="GO:0015074">
    <property type="term" value="P:DNA integration"/>
    <property type="evidence" value="ECO:0007669"/>
    <property type="project" value="InterPro"/>
</dbReference>
<dbReference type="InterPro" id="IPR036397">
    <property type="entry name" value="RNaseH_sf"/>
</dbReference>
<dbReference type="SUPFAM" id="SSF53098">
    <property type="entry name" value="Ribonuclease H-like"/>
    <property type="match status" value="1"/>
</dbReference>
<dbReference type="Proteomes" id="UP001174136">
    <property type="component" value="Unassembled WGS sequence"/>
</dbReference>
<dbReference type="Pfam" id="PF17921">
    <property type="entry name" value="Integrase_H2C2"/>
    <property type="match status" value="1"/>
</dbReference>
<evidence type="ECO:0000313" key="3">
    <source>
        <dbReference type="Proteomes" id="UP001174136"/>
    </source>
</evidence>
<protein>
    <recommendedName>
        <fullName evidence="1">Integrase catalytic domain-containing protein</fullName>
    </recommendedName>
</protein>
<accession>A0AA47M0E0</accession>
<dbReference type="EMBL" id="JAOPHQ010006547">
    <property type="protein sequence ID" value="KAK0131367.1"/>
    <property type="molecule type" value="Genomic_DNA"/>
</dbReference>
<comment type="caution">
    <text evidence="2">The sequence shown here is derived from an EMBL/GenBank/DDBJ whole genome shotgun (WGS) entry which is preliminary data.</text>
</comment>
<dbReference type="InterPro" id="IPR001584">
    <property type="entry name" value="Integrase_cat-core"/>
</dbReference>
<reference evidence="2" key="1">
    <citation type="journal article" date="2023" name="Front. Mar. Sci.">
        <title>A new Merluccius polli reference genome to investigate the effects of global change in West African waters.</title>
        <authorList>
            <person name="Mateo J.L."/>
            <person name="Blanco-Fernandez C."/>
            <person name="Garcia-Vazquez E."/>
            <person name="Machado-Schiaffino G."/>
        </authorList>
    </citation>
    <scope>NUCLEOTIDE SEQUENCE</scope>
    <source>
        <strain evidence="2">C29</strain>
        <tissue evidence="2">Fin</tissue>
    </source>
</reference>
<evidence type="ECO:0000313" key="2">
    <source>
        <dbReference type="EMBL" id="KAK0131367.1"/>
    </source>
</evidence>
<dbReference type="Gene3D" id="1.10.340.70">
    <property type="match status" value="1"/>
</dbReference>
<dbReference type="Pfam" id="PF05380">
    <property type="entry name" value="Peptidase_A17"/>
    <property type="match status" value="1"/>
</dbReference>
<dbReference type="GO" id="GO:0003676">
    <property type="term" value="F:nucleic acid binding"/>
    <property type="evidence" value="ECO:0007669"/>
    <property type="project" value="InterPro"/>
</dbReference>
<feature type="domain" description="Integrase catalytic" evidence="1">
    <location>
        <begin position="379"/>
        <end position="555"/>
    </location>
</feature>
<dbReference type="PANTHER" id="PTHR47331">
    <property type="entry name" value="PHD-TYPE DOMAIN-CONTAINING PROTEIN"/>
    <property type="match status" value="1"/>
</dbReference>
<dbReference type="InterPro" id="IPR008042">
    <property type="entry name" value="Retrotrans_Pao"/>
</dbReference>
<dbReference type="Gene3D" id="3.30.420.10">
    <property type="entry name" value="Ribonuclease H-like superfamily/Ribonuclease H"/>
    <property type="match status" value="1"/>
</dbReference>
<organism evidence="2 3">
    <name type="scientific">Merluccius polli</name>
    <name type="common">Benguela hake</name>
    <name type="synonym">Merluccius cadenati</name>
    <dbReference type="NCBI Taxonomy" id="89951"/>
    <lineage>
        <taxon>Eukaryota</taxon>
        <taxon>Metazoa</taxon>
        <taxon>Chordata</taxon>
        <taxon>Craniata</taxon>
        <taxon>Vertebrata</taxon>
        <taxon>Euteleostomi</taxon>
        <taxon>Actinopterygii</taxon>
        <taxon>Neopterygii</taxon>
        <taxon>Teleostei</taxon>
        <taxon>Neoteleostei</taxon>
        <taxon>Acanthomorphata</taxon>
        <taxon>Zeiogadaria</taxon>
        <taxon>Gadariae</taxon>
        <taxon>Gadiformes</taxon>
        <taxon>Gadoidei</taxon>
        <taxon>Merlucciidae</taxon>
        <taxon>Merluccius</taxon>
    </lineage>
</organism>
<keyword evidence="3" id="KW-1185">Reference proteome</keyword>
<dbReference type="InterPro" id="IPR012337">
    <property type="entry name" value="RNaseH-like_sf"/>
</dbReference>
<name>A0AA47M0E0_MERPO</name>
<evidence type="ECO:0000259" key="1">
    <source>
        <dbReference type="PROSITE" id="PS50994"/>
    </source>
</evidence>
<gene>
    <name evidence="2" type="ORF">N1851_033910</name>
</gene>
<dbReference type="InterPro" id="IPR041588">
    <property type="entry name" value="Integrase_H2C2"/>
</dbReference>
<proteinExistence type="predicted"/>
<dbReference type="PANTHER" id="PTHR47331:SF1">
    <property type="entry name" value="GAG-LIKE PROTEIN"/>
    <property type="match status" value="1"/>
</dbReference>